<reference evidence="1 2" key="1">
    <citation type="submission" date="2019-05" db="EMBL/GenBank/DDBJ databases">
        <title>Another draft genome of Portunus trituberculatus and its Hox gene families provides insights of decapod evolution.</title>
        <authorList>
            <person name="Jeong J.-H."/>
            <person name="Song I."/>
            <person name="Kim S."/>
            <person name="Choi T."/>
            <person name="Kim D."/>
            <person name="Ryu S."/>
            <person name="Kim W."/>
        </authorList>
    </citation>
    <scope>NUCLEOTIDE SEQUENCE [LARGE SCALE GENOMIC DNA]</scope>
    <source>
        <tissue evidence="1">Muscle</tissue>
    </source>
</reference>
<sequence>MQDFQLFHHLRPERRGGAVAAYCRSTLSPSHLPVDVPPGVEALWVRVNPSSHPRDAAFIIFCVAYHPLRAPTAHLLAEQIINTADTLRMKYPAAKLVICGDFNGLDVSEILHQLHLTQVVDFPTVQQAKLDLIMTLTYIITTPTPTLTPSGTKHPPLHPVVTRTHYLAPALQGHQDLPTYA</sequence>
<name>A0A5B7I7B2_PORTR</name>
<organism evidence="1 2">
    <name type="scientific">Portunus trituberculatus</name>
    <name type="common">Swimming crab</name>
    <name type="synonym">Neptunus trituberculatus</name>
    <dbReference type="NCBI Taxonomy" id="210409"/>
    <lineage>
        <taxon>Eukaryota</taxon>
        <taxon>Metazoa</taxon>
        <taxon>Ecdysozoa</taxon>
        <taxon>Arthropoda</taxon>
        <taxon>Crustacea</taxon>
        <taxon>Multicrustacea</taxon>
        <taxon>Malacostraca</taxon>
        <taxon>Eumalacostraca</taxon>
        <taxon>Eucarida</taxon>
        <taxon>Decapoda</taxon>
        <taxon>Pleocyemata</taxon>
        <taxon>Brachyura</taxon>
        <taxon>Eubrachyura</taxon>
        <taxon>Portunoidea</taxon>
        <taxon>Portunidae</taxon>
        <taxon>Portuninae</taxon>
        <taxon>Portunus</taxon>
    </lineage>
</organism>
<proteinExistence type="predicted"/>
<dbReference type="PANTHER" id="PTHR47510:SF3">
    <property type="entry name" value="ENDO_EXONUCLEASE_PHOSPHATASE DOMAIN-CONTAINING PROTEIN"/>
    <property type="match status" value="1"/>
</dbReference>
<dbReference type="AlphaFoldDB" id="A0A5B7I7B2"/>
<dbReference type="SUPFAM" id="SSF56219">
    <property type="entry name" value="DNase I-like"/>
    <property type="match status" value="1"/>
</dbReference>
<dbReference type="PANTHER" id="PTHR47510">
    <property type="entry name" value="REVERSE TRANSCRIPTASE DOMAIN-CONTAINING PROTEIN"/>
    <property type="match status" value="1"/>
</dbReference>
<gene>
    <name evidence="1" type="ORF">E2C01_072284</name>
</gene>
<comment type="caution">
    <text evidence="1">The sequence shown here is derived from an EMBL/GenBank/DDBJ whole genome shotgun (WGS) entry which is preliminary data.</text>
</comment>
<dbReference type="Gene3D" id="3.60.10.10">
    <property type="entry name" value="Endonuclease/exonuclease/phosphatase"/>
    <property type="match status" value="1"/>
</dbReference>
<dbReference type="Proteomes" id="UP000324222">
    <property type="component" value="Unassembled WGS sequence"/>
</dbReference>
<evidence type="ECO:0000313" key="2">
    <source>
        <dbReference type="Proteomes" id="UP000324222"/>
    </source>
</evidence>
<keyword evidence="2" id="KW-1185">Reference proteome</keyword>
<dbReference type="OrthoDB" id="29853at2759"/>
<dbReference type="EMBL" id="VSRR010046823">
    <property type="protein sequence ID" value="MPC77816.1"/>
    <property type="molecule type" value="Genomic_DNA"/>
</dbReference>
<accession>A0A5B7I7B2</accession>
<evidence type="ECO:0008006" key="3">
    <source>
        <dbReference type="Google" id="ProtNLM"/>
    </source>
</evidence>
<dbReference type="InterPro" id="IPR036691">
    <property type="entry name" value="Endo/exonu/phosph_ase_sf"/>
</dbReference>
<evidence type="ECO:0000313" key="1">
    <source>
        <dbReference type="EMBL" id="MPC77816.1"/>
    </source>
</evidence>
<protein>
    <recommendedName>
        <fullName evidence="3">Endonuclease/exonuclease/phosphatase domain-containing protein</fullName>
    </recommendedName>
</protein>